<keyword evidence="12" id="KW-0106">Calcium</keyword>
<keyword evidence="11" id="KW-0720">Serine protease</keyword>
<dbReference type="InterPro" id="IPR017857">
    <property type="entry name" value="Coagulation_fac-like_Gla_dom"/>
</dbReference>
<dbReference type="SUPFAM" id="SSF50494">
    <property type="entry name" value="Trypsin-like serine proteases"/>
    <property type="match status" value="1"/>
</dbReference>
<dbReference type="GO" id="GO:0007596">
    <property type="term" value="P:blood coagulation"/>
    <property type="evidence" value="ECO:0007669"/>
    <property type="project" value="UniProtKB-KW"/>
</dbReference>
<dbReference type="InterPro" id="IPR001881">
    <property type="entry name" value="EGF-like_Ca-bd_dom"/>
</dbReference>
<keyword evidence="3" id="KW-0964">Secreted</keyword>
<evidence type="ECO:0000313" key="23">
    <source>
        <dbReference type="RefSeq" id="NP_775335.2"/>
    </source>
</evidence>
<reference evidence="23" key="4">
    <citation type="journal article" date="2016" name="BMC Genomics">
        <title>Gene evolution and gene expression after whole genome duplication in fish: the PhyloFish database.</title>
        <authorList>
            <person name="Pasquier J."/>
            <person name="Cabau C."/>
            <person name="Nguyen T."/>
            <person name="Jouanno E."/>
            <person name="Severac D."/>
            <person name="Braasch I."/>
            <person name="Journot L."/>
            <person name="Pontarotti P."/>
            <person name="Klopp C."/>
            <person name="Postlethwait J.H."/>
            <person name="Guiguen Y."/>
            <person name="Bobe J."/>
        </authorList>
    </citation>
    <scope>NUCLEOTIDE SEQUENCE</scope>
    <source>
        <strain evidence="23">Tuebingen</strain>
    </source>
</reference>
<dbReference type="GO" id="GO:0005509">
    <property type="term" value="F:calcium ion binding"/>
    <property type="evidence" value="ECO:0007669"/>
    <property type="project" value="InterPro"/>
</dbReference>
<feature type="domain" description="EGF-like" evidence="19">
    <location>
        <begin position="84"/>
        <end position="120"/>
    </location>
</feature>
<organism evidence="22 23">
    <name type="scientific">Danio rerio</name>
    <name type="common">Zebrafish</name>
    <name type="synonym">Brachydanio rerio</name>
    <dbReference type="NCBI Taxonomy" id="7955"/>
    <lineage>
        <taxon>Eukaryota</taxon>
        <taxon>Metazoa</taxon>
        <taxon>Chordata</taxon>
        <taxon>Craniata</taxon>
        <taxon>Vertebrata</taxon>
        <taxon>Euteleostomi</taxon>
        <taxon>Actinopterygii</taxon>
        <taxon>Neopterygii</taxon>
        <taxon>Teleostei</taxon>
        <taxon>Ostariophysi</taxon>
        <taxon>Cypriniformes</taxon>
        <taxon>Danionidae</taxon>
        <taxon>Danioninae</taxon>
        <taxon>Danio</taxon>
    </lineage>
</organism>
<dbReference type="PROSITE" id="PS00022">
    <property type="entry name" value="EGF_1"/>
    <property type="match status" value="1"/>
</dbReference>
<evidence type="ECO:0000256" key="16">
    <source>
        <dbReference type="ARBA" id="ARBA00023180"/>
    </source>
</evidence>
<keyword evidence="2" id="KW-0301">Gamma-carboxyglutamic acid</keyword>
<dbReference type="MEROPS" id="S01.215"/>
<dbReference type="AlphaFoldDB" id="A0A8N7UZT1"/>
<evidence type="ECO:0000256" key="12">
    <source>
        <dbReference type="ARBA" id="ARBA00022837"/>
    </source>
</evidence>
<reference evidence="23" key="9">
    <citation type="submission" date="2025-08" db="UniProtKB">
        <authorList>
            <consortium name="RefSeq"/>
        </authorList>
    </citation>
    <scope>IDENTIFICATION</scope>
    <source>
        <strain evidence="23">Tuebingen</strain>
    </source>
</reference>
<feature type="domain" description="Gla" evidence="21">
    <location>
        <begin position="38"/>
        <end position="84"/>
    </location>
</feature>
<keyword evidence="13" id="KW-0094">Blood coagulation</keyword>
<reference evidence="23" key="8">
    <citation type="journal article" date="2019" name="Fish Shellfish Immunol.">
        <title>Transcriptomic characterization of adult zebrafish infected with Streptococcus agalactiae.</title>
        <authorList>
            <person name="Wu X.M."/>
            <person name="Cao L."/>
            <person name="Hu Y.W."/>
            <person name="Chang M.X."/>
        </authorList>
    </citation>
    <scope>NUCLEOTIDE SEQUENCE</scope>
    <source>
        <strain evidence="23">Tuebingen</strain>
    </source>
</reference>
<evidence type="ECO:0000259" key="21">
    <source>
        <dbReference type="PROSITE" id="PS50998"/>
    </source>
</evidence>
<keyword evidence="4 17" id="KW-0245">EGF-like domain</keyword>
<evidence type="ECO:0000256" key="8">
    <source>
        <dbReference type="ARBA" id="ARBA00022729"/>
    </source>
</evidence>
<evidence type="ECO:0000256" key="2">
    <source>
        <dbReference type="ARBA" id="ARBA00022479"/>
    </source>
</evidence>
<dbReference type="InterPro" id="IPR012224">
    <property type="entry name" value="Pept_S1A_FX"/>
</dbReference>
<evidence type="ECO:0000256" key="10">
    <source>
        <dbReference type="ARBA" id="ARBA00022801"/>
    </source>
</evidence>
<dbReference type="EC" id="3.4.21.21" evidence="23"/>
<dbReference type="PIRSF" id="PIRSF001143">
    <property type="entry name" value="Factor_X"/>
    <property type="match status" value="1"/>
</dbReference>
<dbReference type="GeneID" id="282671"/>
<dbReference type="FunFam" id="4.10.740.10:FF:000001">
    <property type="entry name" value="vitamin K-dependent protein S"/>
    <property type="match status" value="1"/>
</dbReference>
<name>A0A8N7UZT1_DANRE</name>
<dbReference type="Gene3D" id="2.10.25.10">
    <property type="entry name" value="Laminin"/>
    <property type="match status" value="2"/>
</dbReference>
<dbReference type="FunFam" id="2.10.25.10:FF:000255">
    <property type="entry name" value="Sushi, nidogen and EGF-like domains 1"/>
    <property type="match status" value="1"/>
</dbReference>
<dbReference type="SMART" id="SM00020">
    <property type="entry name" value="Tryp_SPc"/>
    <property type="match status" value="1"/>
</dbReference>
<proteinExistence type="predicted"/>
<reference evidence="23" key="2">
    <citation type="journal article" date="2006" name="Physiol. Genomics">
        <title>Transcriptome kinetics of arsenic-induced adaptive response in zebrafish liver.</title>
        <authorList>
            <person name="Lam S.H."/>
            <person name="Winata C.L."/>
            <person name="Tong Y."/>
            <person name="Korzh S."/>
            <person name="Lim W.S."/>
            <person name="Korzh V."/>
            <person name="Spitsbergen J."/>
            <person name="Mathavan S."/>
            <person name="Miller L.D."/>
            <person name="Liu E.T."/>
            <person name="Gong Z."/>
        </authorList>
    </citation>
    <scope>NUCLEOTIDE SEQUENCE</scope>
    <source>
        <strain evidence="23">Tuebingen</strain>
    </source>
</reference>
<evidence type="ECO:0000256" key="7">
    <source>
        <dbReference type="ARBA" id="ARBA00022696"/>
    </source>
</evidence>
<evidence type="ECO:0000256" key="15">
    <source>
        <dbReference type="ARBA" id="ARBA00023157"/>
    </source>
</evidence>
<dbReference type="InterPro" id="IPR018114">
    <property type="entry name" value="TRYPSIN_HIS"/>
</dbReference>
<dbReference type="InterPro" id="IPR035972">
    <property type="entry name" value="GLA-like_dom_SF"/>
</dbReference>
<evidence type="ECO:0000256" key="18">
    <source>
        <dbReference type="SAM" id="SignalP"/>
    </source>
</evidence>
<keyword evidence="15 17" id="KW-1015">Disulfide bond</keyword>
<evidence type="ECO:0000259" key="19">
    <source>
        <dbReference type="PROSITE" id="PS50026"/>
    </source>
</evidence>
<evidence type="ECO:0000256" key="4">
    <source>
        <dbReference type="ARBA" id="ARBA00022536"/>
    </source>
</evidence>
<evidence type="ECO:0000259" key="20">
    <source>
        <dbReference type="PROSITE" id="PS50240"/>
    </source>
</evidence>
<dbReference type="PRINTS" id="PR00722">
    <property type="entry name" value="CHYMOTRYPSIN"/>
</dbReference>
<dbReference type="CDD" id="cd00190">
    <property type="entry name" value="Tryp_SPc"/>
    <property type="match status" value="1"/>
</dbReference>
<dbReference type="PROSITE" id="PS50240">
    <property type="entry name" value="TRYPSIN_DOM"/>
    <property type="match status" value="1"/>
</dbReference>
<feature type="signal peptide" evidence="18 23">
    <location>
        <begin position="1"/>
        <end position="20"/>
    </location>
</feature>
<evidence type="ECO:0000256" key="13">
    <source>
        <dbReference type="ARBA" id="ARBA00023084"/>
    </source>
</evidence>
<dbReference type="InterPro" id="IPR000742">
    <property type="entry name" value="EGF"/>
</dbReference>
<keyword evidence="22" id="KW-1185">Reference proteome</keyword>
<evidence type="ECO:0000256" key="14">
    <source>
        <dbReference type="ARBA" id="ARBA00023145"/>
    </source>
</evidence>
<keyword evidence="6" id="KW-0165">Cleavage on pair of basic residues</keyword>
<keyword evidence="8 18" id="KW-0732">Signal</keyword>
<keyword evidence="16" id="KW-0325">Glycoprotein</keyword>
<sequence precursor="true">MRVGAAAVLLCVLTLRSTSAVFLSKDEASALLQRFRRANSGFLEEMKAGNLERECVEEICDYEEAREVFEDDDRTKQFWLSYSNKEPCLTNPCRNNGTCVYLADSYYCLCSEGYEGKYCEKGLEETLKCQYVNGGCEQFCDGSGARRSCSCAEGYALADDGTSCVSQVDYPCGKIPVQKNTSQNQFLGGIHCPRGHCPWQVLIDYNGESVCGGALLEGPWLITAAHCVHQKDTRFLKAVTGEHDLDVLDGSEEPYEVSAVFIHPNYDPETLDSDLALLRLRVPVQRSLYAVPICLPTPQLARSELWAARFHTLSGWGTRTAGHNLRREKGLKGPASGTLQRLAVPLLPAAQCGNANTTANMFCAGYTEGDHASCRGHDGSPLVTRYGETSFLTGVVSWGRGCGPPGYYWIYTKVENFLIWMDTVMKTNTEDKSEQIANVSTKN</sequence>
<reference evidence="23" key="7">
    <citation type="journal article" date="2019" name="Dis. Model. Mech.">
        <title>Vascular defects of &lt;i&gt;DYRK1A&lt;/i&gt; knockouts are ameliorated by modulating calcium signaling in zebrafish.</title>
        <authorList>
            <person name="Cho H.J."/>
            <person name="Lee J.G."/>
            <person name="Kim J.H."/>
            <person name="Kim S.Y."/>
            <person name="Huh Y.H."/>
            <person name="Kim H.J."/>
            <person name="Lee K.S."/>
            <person name="Yu K."/>
            <person name="Lee J.S."/>
        </authorList>
    </citation>
    <scope>NUCLEOTIDE SEQUENCE</scope>
    <source>
        <strain evidence="23">Tuebingen</strain>
    </source>
</reference>
<dbReference type="PANTHER" id="PTHR24278:SF26">
    <property type="entry name" value="COAGULATION FACTOR VII"/>
    <property type="match status" value="1"/>
</dbReference>
<keyword evidence="9" id="KW-0677">Repeat</keyword>
<dbReference type="PROSITE" id="PS50026">
    <property type="entry name" value="EGF_3"/>
    <property type="match status" value="1"/>
</dbReference>
<accession>A0A8N7UZT1</accession>
<dbReference type="PANTHER" id="PTHR24278">
    <property type="entry name" value="COAGULATION FACTOR"/>
    <property type="match status" value="1"/>
</dbReference>
<dbReference type="SUPFAM" id="SSF57196">
    <property type="entry name" value="EGF/Laminin"/>
    <property type="match status" value="1"/>
</dbReference>
<evidence type="ECO:0000256" key="1">
    <source>
        <dbReference type="ARBA" id="ARBA00004613"/>
    </source>
</evidence>
<feature type="domain" description="Peptidase S1" evidence="20">
    <location>
        <begin position="186"/>
        <end position="426"/>
    </location>
</feature>
<dbReference type="PRINTS" id="PR00001">
    <property type="entry name" value="GLABLOOD"/>
</dbReference>
<dbReference type="FunFam" id="2.40.10.10:FF:000013">
    <property type="entry name" value="Coagulation factor X"/>
    <property type="match status" value="1"/>
</dbReference>
<evidence type="ECO:0000256" key="6">
    <source>
        <dbReference type="ARBA" id="ARBA00022685"/>
    </source>
</evidence>
<reference evidence="23" key="1">
    <citation type="journal article" date="2002" name="Blood Cells Mol. Dis.">
        <title>Genetic analysis of hemostasis and thrombosis using vascular occlusion.</title>
        <authorList>
            <person name="Gregory M."/>
            <person name="Hanumanthaiah R."/>
            <person name="Jagadeeswaran P."/>
        </authorList>
    </citation>
    <scope>NUCLEOTIDE SEQUENCE</scope>
    <source>
        <strain evidence="23">Tuebingen</strain>
    </source>
</reference>
<dbReference type="GO" id="GO:0006508">
    <property type="term" value="P:proteolysis"/>
    <property type="evidence" value="ECO:0007669"/>
    <property type="project" value="UniProtKB-KW"/>
</dbReference>
<dbReference type="InterPro" id="IPR000294">
    <property type="entry name" value="GLA_domain"/>
</dbReference>
<dbReference type="SMART" id="SM00181">
    <property type="entry name" value="EGF"/>
    <property type="match status" value="2"/>
</dbReference>
<dbReference type="GO" id="GO:0030195">
    <property type="term" value="P:negative regulation of blood coagulation"/>
    <property type="evidence" value="ECO:0000314"/>
    <property type="project" value="ZFIN"/>
</dbReference>
<feature type="disulfide bond" evidence="17">
    <location>
        <begin position="110"/>
        <end position="119"/>
    </location>
</feature>
<comment type="caution">
    <text evidence="17">Lacks conserved residue(s) required for the propagation of feature annotation.</text>
</comment>
<dbReference type="SMART" id="SM00069">
    <property type="entry name" value="GLA"/>
    <property type="match status" value="1"/>
</dbReference>
<evidence type="ECO:0000256" key="17">
    <source>
        <dbReference type="PROSITE-ProRule" id="PRU00076"/>
    </source>
</evidence>
<dbReference type="AGR" id="ZFIN:ZDB-GENE-021206-10"/>
<dbReference type="Proteomes" id="UP000000437">
    <property type="component" value="Chromosome 1"/>
</dbReference>
<dbReference type="CDD" id="cd00054">
    <property type="entry name" value="EGF_CA"/>
    <property type="match status" value="1"/>
</dbReference>
<evidence type="ECO:0000256" key="3">
    <source>
        <dbReference type="ARBA" id="ARBA00022525"/>
    </source>
</evidence>
<reference evidence="23" key="5">
    <citation type="journal article" date="2017" name="Biol. Open">
        <title>Re-evaluating the functional landscape of the cardiovascular system during development.</title>
        <authorList>
            <person name="Takada N."/>
            <person name="Omae M."/>
            <person name="Sagawa F."/>
            <person name="Chi N.C."/>
            <person name="Endo S."/>
            <person name="Kozawa S."/>
            <person name="Sato T.N."/>
        </authorList>
    </citation>
    <scope>NUCLEOTIDE SEQUENCE</scope>
    <source>
        <strain evidence="23">Tuebingen</strain>
    </source>
</reference>
<dbReference type="InterPro" id="IPR001254">
    <property type="entry name" value="Trypsin_dom"/>
</dbReference>
<dbReference type="Gene3D" id="2.40.10.10">
    <property type="entry name" value="Trypsin-like serine proteases"/>
    <property type="match status" value="2"/>
</dbReference>
<dbReference type="PROSITE" id="PS50998">
    <property type="entry name" value="GLA_2"/>
    <property type="match status" value="1"/>
</dbReference>
<dbReference type="InterPro" id="IPR050442">
    <property type="entry name" value="Peptidase_S1_coag_factors"/>
</dbReference>
<dbReference type="ZFIN" id="ZDB-GENE-021206-10">
    <property type="gene designation" value="f7i"/>
</dbReference>
<dbReference type="GO" id="GO:0005576">
    <property type="term" value="C:extracellular region"/>
    <property type="evidence" value="ECO:0007669"/>
    <property type="project" value="UniProtKB-SubCell"/>
</dbReference>
<dbReference type="GO" id="GO:0004252">
    <property type="term" value="F:serine-type endopeptidase activity"/>
    <property type="evidence" value="ECO:0007669"/>
    <property type="project" value="UniProtKB-EC"/>
</dbReference>
<dbReference type="Pfam" id="PF14670">
    <property type="entry name" value="FXa_inhibition"/>
    <property type="match status" value="1"/>
</dbReference>
<dbReference type="CTD" id="282671"/>
<dbReference type="PROSITE" id="PS00134">
    <property type="entry name" value="TRYPSIN_HIS"/>
    <property type="match status" value="1"/>
</dbReference>
<dbReference type="RefSeq" id="NP_775335.2">
    <property type="nucleotide sequence ID" value="NM_173228.2"/>
</dbReference>
<evidence type="ECO:0000313" key="22">
    <source>
        <dbReference type="Proteomes" id="UP000000437"/>
    </source>
</evidence>
<dbReference type="SUPFAM" id="SSF57630">
    <property type="entry name" value="GLA-domain"/>
    <property type="match status" value="1"/>
</dbReference>
<keyword evidence="5" id="KW-0645">Protease</keyword>
<dbReference type="FunFam" id="2.40.10.10:FF:000234">
    <property type="entry name" value="Coagulation factor VIIi"/>
    <property type="match status" value="1"/>
</dbReference>
<dbReference type="PROSITE" id="PS00011">
    <property type="entry name" value="GLA_1"/>
    <property type="match status" value="1"/>
</dbReference>
<keyword evidence="14" id="KW-0865">Zymogen</keyword>
<dbReference type="Pfam" id="PF00089">
    <property type="entry name" value="Trypsin"/>
    <property type="match status" value="1"/>
</dbReference>
<dbReference type="InterPro" id="IPR001314">
    <property type="entry name" value="Peptidase_S1A"/>
</dbReference>
<keyword evidence="10" id="KW-0378">Hydrolase</keyword>
<feature type="chain" id="PRO_5035036346" evidence="18 23">
    <location>
        <begin position="21"/>
        <end position="443"/>
    </location>
</feature>
<dbReference type="PROSITE" id="PS01186">
    <property type="entry name" value="EGF_2"/>
    <property type="match status" value="1"/>
</dbReference>
<protein>
    <submittedName>
        <fullName evidence="23">Coagulation factor VIIi precursor</fullName>
        <ecNumber evidence="23">3.4.21.21</ecNumber>
    </submittedName>
</protein>
<dbReference type="InterPro" id="IPR043504">
    <property type="entry name" value="Peptidase_S1_PA_chymotrypsin"/>
</dbReference>
<dbReference type="Pfam" id="PF00594">
    <property type="entry name" value="Gla"/>
    <property type="match status" value="1"/>
</dbReference>
<evidence type="ECO:0000313" key="24">
    <source>
        <dbReference type="ZFIN" id="ZDB-GENE-021206-10"/>
    </source>
</evidence>
<dbReference type="SMART" id="SM00179">
    <property type="entry name" value="EGF_CA"/>
    <property type="match status" value="1"/>
</dbReference>
<reference evidence="23" key="3">
    <citation type="journal article" date="2015" name="Nat. Commun.">
        <title>RFX transcription factors are essential for hearing in mice.</title>
        <authorList>
            <person name="Elkon R."/>
            <person name="Milon B."/>
            <person name="Morrison L."/>
            <person name="Shah M."/>
            <person name="Vijayakumar S."/>
            <person name="Racherla M."/>
            <person name="Leitch C.C."/>
            <person name="Silipino L."/>
            <person name="Hadi S."/>
            <person name="Weiss-Gayet M."/>
            <person name="Barras E."/>
            <person name="Schmid C.D."/>
            <person name="Ait-Lounis A."/>
            <person name="Barnes A."/>
            <person name="Song Y."/>
            <person name="Eisenman D.J."/>
            <person name="Eliyahu E."/>
            <person name="Frolenkov G.I."/>
            <person name="Strome S.E."/>
            <person name="Durand B."/>
            <person name="Zaghloul N.A."/>
            <person name="Jones S.M."/>
            <person name="Reith W."/>
            <person name="Hertzano R."/>
        </authorList>
    </citation>
    <scope>NUCLEOTIDE SEQUENCE</scope>
    <source>
        <strain evidence="23">Tuebingen</strain>
    </source>
</reference>
<dbReference type="FunFam" id="2.10.25.10:FF:000259">
    <property type="entry name" value="Coagulation factor VII"/>
    <property type="match status" value="1"/>
</dbReference>
<dbReference type="Gene3D" id="4.10.740.10">
    <property type="entry name" value="Coagulation Factor IX"/>
    <property type="match status" value="1"/>
</dbReference>
<comment type="subcellular location">
    <subcellularLocation>
        <location evidence="1">Secreted</location>
    </subcellularLocation>
</comment>
<evidence type="ECO:0000256" key="11">
    <source>
        <dbReference type="ARBA" id="ARBA00022825"/>
    </source>
</evidence>
<evidence type="ECO:0000256" key="5">
    <source>
        <dbReference type="ARBA" id="ARBA00022670"/>
    </source>
</evidence>
<dbReference type="InterPro" id="IPR009003">
    <property type="entry name" value="Peptidase_S1_PA"/>
</dbReference>
<evidence type="ECO:0000256" key="9">
    <source>
        <dbReference type="ARBA" id="ARBA00022737"/>
    </source>
</evidence>
<dbReference type="Pfam" id="PF00008">
    <property type="entry name" value="EGF"/>
    <property type="match status" value="1"/>
</dbReference>
<gene>
    <name evidence="23 24" type="primary">f7i</name>
    <name evidence="23" type="synonym">fb61d02</name>
    <name evidence="23" type="synonym">wu:fb61d02</name>
</gene>
<dbReference type="KEGG" id="dre:282671"/>
<keyword evidence="7" id="KW-0356">Hemostasis</keyword>
<reference evidence="23" key="6">
    <citation type="journal article" date="2018" name="Toxicol. Appl. Pharmacol.">
        <title>Disruption of liver development and coagulation pathway by ochratoxin A in embryonic zebrafish.</title>
        <authorList>
            <person name="Wu T.S."/>
            <person name="Lin Y.T."/>
            <person name="Huang Y.T."/>
            <person name="Cheng Y.C."/>
            <person name="Yu F.Y."/>
            <person name="Liu B.H."/>
        </authorList>
    </citation>
    <scope>NUCLEOTIDE SEQUENCE</scope>
    <source>
        <strain evidence="23">Tuebingen</strain>
    </source>
</reference>